<dbReference type="Proteomes" id="UP000254792">
    <property type="component" value="Chromosome"/>
</dbReference>
<sequence length="170" mass="19031">MDLKKYIVDVKDFPKKGVTFKDITPLLNDASAFKHAIDEMAKLILKNDIDVIVAPEARGFIFAAPIAYATKKRLVLIRKPGKLPRATVKTDYSLEYGSGELQIHLDDLKPNDKVAIVDDVLATGGTTQGIINLIENQKAIVKEIVFLADLKFLHENDLFKNYNLSSLLEY</sequence>
<gene>
    <name evidence="11 13" type="primary">apt</name>
    <name evidence="13" type="ORF">SALLE_v1c04490</name>
</gene>
<feature type="domain" description="Phosphoribosyltransferase" evidence="12">
    <location>
        <begin position="28"/>
        <end position="148"/>
    </location>
</feature>
<comment type="subunit">
    <text evidence="11">Homodimer.</text>
</comment>
<reference evidence="13 14" key="1">
    <citation type="submission" date="2018-07" db="EMBL/GenBank/DDBJ databases">
        <title>Complete genome sequence of Spiroplasma alleghenense PLHS-1 (ATCC 51752).</title>
        <authorList>
            <person name="Chou L."/>
            <person name="Lee T.-Y."/>
            <person name="Tsai Y.-M."/>
            <person name="Kuo C.-H."/>
        </authorList>
    </citation>
    <scope>NUCLEOTIDE SEQUENCE [LARGE SCALE GENOMIC DNA]</scope>
    <source>
        <strain evidence="13 14">PLHS-1</strain>
    </source>
</reference>
<dbReference type="GO" id="GO:0044209">
    <property type="term" value="P:AMP salvage"/>
    <property type="evidence" value="ECO:0007669"/>
    <property type="project" value="UniProtKB-UniRule"/>
</dbReference>
<dbReference type="PANTHER" id="PTHR32315:SF3">
    <property type="entry name" value="ADENINE PHOSPHORIBOSYLTRANSFERASE"/>
    <property type="match status" value="1"/>
</dbReference>
<dbReference type="NCBIfam" id="TIGR01090">
    <property type="entry name" value="apt"/>
    <property type="match status" value="1"/>
</dbReference>
<dbReference type="HAMAP" id="MF_00004">
    <property type="entry name" value="Aden_phosphoribosyltr"/>
    <property type="match status" value="1"/>
</dbReference>
<dbReference type="NCBIfam" id="NF002636">
    <property type="entry name" value="PRK02304.1-5"/>
    <property type="match status" value="1"/>
</dbReference>
<evidence type="ECO:0000256" key="6">
    <source>
        <dbReference type="ARBA" id="ARBA00011893"/>
    </source>
</evidence>
<dbReference type="Pfam" id="PF00156">
    <property type="entry name" value="Pribosyltran"/>
    <property type="match status" value="1"/>
</dbReference>
<keyword evidence="14" id="KW-1185">Reference proteome</keyword>
<comment type="subcellular location">
    <subcellularLocation>
        <location evidence="3 11">Cytoplasm</location>
    </subcellularLocation>
</comment>
<dbReference type="CDD" id="cd06223">
    <property type="entry name" value="PRTases_typeI"/>
    <property type="match status" value="1"/>
</dbReference>
<comment type="pathway">
    <text evidence="4 11">Purine metabolism; AMP biosynthesis via salvage pathway; AMP from adenine: step 1/1.</text>
</comment>
<dbReference type="GO" id="GO:0016208">
    <property type="term" value="F:AMP binding"/>
    <property type="evidence" value="ECO:0007669"/>
    <property type="project" value="TreeGrafter"/>
</dbReference>
<keyword evidence="9 11" id="KW-0808">Transferase</keyword>
<dbReference type="AlphaFoldDB" id="A0A345Z3E4"/>
<comment type="catalytic activity">
    <reaction evidence="1 11">
        <text>AMP + diphosphate = 5-phospho-alpha-D-ribose 1-diphosphate + adenine</text>
        <dbReference type="Rhea" id="RHEA:16609"/>
        <dbReference type="ChEBI" id="CHEBI:16708"/>
        <dbReference type="ChEBI" id="CHEBI:33019"/>
        <dbReference type="ChEBI" id="CHEBI:58017"/>
        <dbReference type="ChEBI" id="CHEBI:456215"/>
        <dbReference type="EC" id="2.4.2.7"/>
    </reaction>
</comment>
<evidence type="ECO:0000256" key="11">
    <source>
        <dbReference type="HAMAP-Rule" id="MF_00004"/>
    </source>
</evidence>
<dbReference type="KEGG" id="salx:SALLE_v1c04490"/>
<dbReference type="FunFam" id="3.40.50.2020:FF:000021">
    <property type="entry name" value="Adenine phosphoribosyltransferase"/>
    <property type="match status" value="1"/>
</dbReference>
<dbReference type="RefSeq" id="WP_115558033.1">
    <property type="nucleotide sequence ID" value="NZ_CP031376.1"/>
</dbReference>
<evidence type="ECO:0000256" key="7">
    <source>
        <dbReference type="ARBA" id="ARBA00022490"/>
    </source>
</evidence>
<dbReference type="EC" id="2.4.2.7" evidence="6 11"/>
<evidence type="ECO:0000313" key="14">
    <source>
        <dbReference type="Proteomes" id="UP000254792"/>
    </source>
</evidence>
<evidence type="ECO:0000259" key="12">
    <source>
        <dbReference type="Pfam" id="PF00156"/>
    </source>
</evidence>
<dbReference type="EMBL" id="CP031376">
    <property type="protein sequence ID" value="AXK51123.1"/>
    <property type="molecule type" value="Genomic_DNA"/>
</dbReference>
<keyword evidence="7 11" id="KW-0963">Cytoplasm</keyword>
<comment type="similarity">
    <text evidence="5 11">Belongs to the purine/pyrimidine phosphoribosyltransferase family.</text>
</comment>
<dbReference type="Gene3D" id="3.40.50.2020">
    <property type="match status" value="1"/>
</dbReference>
<accession>A0A345Z3E4</accession>
<dbReference type="GO" id="GO:0005737">
    <property type="term" value="C:cytoplasm"/>
    <property type="evidence" value="ECO:0007669"/>
    <property type="project" value="UniProtKB-SubCell"/>
</dbReference>
<name>A0A345Z3E4_9MOLU</name>
<dbReference type="OrthoDB" id="9803963at2"/>
<proteinExistence type="inferred from homology"/>
<dbReference type="InterPro" id="IPR005764">
    <property type="entry name" value="Ade_phspho_trans"/>
</dbReference>
<dbReference type="SUPFAM" id="SSF53271">
    <property type="entry name" value="PRTase-like"/>
    <property type="match status" value="1"/>
</dbReference>
<evidence type="ECO:0000256" key="2">
    <source>
        <dbReference type="ARBA" id="ARBA00003968"/>
    </source>
</evidence>
<evidence type="ECO:0000256" key="5">
    <source>
        <dbReference type="ARBA" id="ARBA00008391"/>
    </source>
</evidence>
<dbReference type="InterPro" id="IPR050054">
    <property type="entry name" value="UPRTase/APRTase"/>
</dbReference>
<keyword evidence="8 11" id="KW-0328">Glycosyltransferase</keyword>
<evidence type="ECO:0000256" key="4">
    <source>
        <dbReference type="ARBA" id="ARBA00004659"/>
    </source>
</evidence>
<dbReference type="PANTHER" id="PTHR32315">
    <property type="entry name" value="ADENINE PHOSPHORIBOSYLTRANSFERASE"/>
    <property type="match status" value="1"/>
</dbReference>
<comment type="function">
    <text evidence="2 11">Catalyzes a salvage reaction resulting in the formation of AMP, that is energically less costly than de novo synthesis.</text>
</comment>
<dbReference type="GO" id="GO:0006166">
    <property type="term" value="P:purine ribonucleoside salvage"/>
    <property type="evidence" value="ECO:0007669"/>
    <property type="project" value="UniProtKB-UniRule"/>
</dbReference>
<dbReference type="InterPro" id="IPR029057">
    <property type="entry name" value="PRTase-like"/>
</dbReference>
<evidence type="ECO:0000256" key="3">
    <source>
        <dbReference type="ARBA" id="ARBA00004496"/>
    </source>
</evidence>
<evidence type="ECO:0000256" key="9">
    <source>
        <dbReference type="ARBA" id="ARBA00022679"/>
    </source>
</evidence>
<protein>
    <recommendedName>
        <fullName evidence="6 11">Adenine phosphoribosyltransferase</fullName>
        <shortName evidence="11">APRT</shortName>
        <ecNumber evidence="6 11">2.4.2.7</ecNumber>
    </recommendedName>
</protein>
<keyword evidence="10 11" id="KW-0660">Purine salvage</keyword>
<evidence type="ECO:0000256" key="8">
    <source>
        <dbReference type="ARBA" id="ARBA00022676"/>
    </source>
</evidence>
<dbReference type="GO" id="GO:0003999">
    <property type="term" value="F:adenine phosphoribosyltransferase activity"/>
    <property type="evidence" value="ECO:0007669"/>
    <property type="project" value="UniProtKB-UniRule"/>
</dbReference>
<evidence type="ECO:0000256" key="1">
    <source>
        <dbReference type="ARBA" id="ARBA00000868"/>
    </source>
</evidence>
<evidence type="ECO:0000256" key="10">
    <source>
        <dbReference type="ARBA" id="ARBA00022726"/>
    </source>
</evidence>
<dbReference type="InterPro" id="IPR000836">
    <property type="entry name" value="PRTase_dom"/>
</dbReference>
<dbReference type="GO" id="GO:0006168">
    <property type="term" value="P:adenine salvage"/>
    <property type="evidence" value="ECO:0007669"/>
    <property type="project" value="InterPro"/>
</dbReference>
<evidence type="ECO:0000313" key="13">
    <source>
        <dbReference type="EMBL" id="AXK51123.1"/>
    </source>
</evidence>
<dbReference type="UniPathway" id="UPA00588">
    <property type="reaction ID" value="UER00646"/>
</dbReference>
<dbReference type="GO" id="GO:0002055">
    <property type="term" value="F:adenine binding"/>
    <property type="evidence" value="ECO:0007669"/>
    <property type="project" value="TreeGrafter"/>
</dbReference>
<organism evidence="13 14">
    <name type="scientific">Spiroplasma alleghenense</name>
    <dbReference type="NCBI Taxonomy" id="216931"/>
    <lineage>
        <taxon>Bacteria</taxon>
        <taxon>Bacillati</taxon>
        <taxon>Mycoplasmatota</taxon>
        <taxon>Mollicutes</taxon>
        <taxon>Entomoplasmatales</taxon>
        <taxon>Spiroplasmataceae</taxon>
        <taxon>Spiroplasma</taxon>
    </lineage>
</organism>